<dbReference type="OrthoDB" id="19806at2759"/>
<feature type="non-terminal residue" evidence="2">
    <location>
        <position position="1"/>
    </location>
</feature>
<feature type="region of interest" description="Disordered" evidence="1">
    <location>
        <begin position="133"/>
        <end position="172"/>
    </location>
</feature>
<accession>A0A180GNJ2</accession>
<dbReference type="EMBL" id="ADAS02000042">
    <property type="protein sequence ID" value="OAV94245.1"/>
    <property type="molecule type" value="Genomic_DNA"/>
</dbReference>
<name>A0A180GNJ2_PUCT1</name>
<dbReference type="EnsemblFungi" id="PTTG_27080-t43_1">
    <property type="protein sequence ID" value="PTTG_27080-t43_1-p1"/>
    <property type="gene ID" value="PTTG_27080"/>
</dbReference>
<feature type="non-terminal residue" evidence="2">
    <location>
        <position position="172"/>
    </location>
</feature>
<reference evidence="3 4" key="3">
    <citation type="journal article" date="2017" name="G3 (Bethesda)">
        <title>Comparative analysis highlights variable genome content of wheat rusts and divergence of the mating loci.</title>
        <authorList>
            <person name="Cuomo C.A."/>
            <person name="Bakkeren G."/>
            <person name="Khalil H.B."/>
            <person name="Panwar V."/>
            <person name="Joly D."/>
            <person name="Linning R."/>
            <person name="Sakthikumar S."/>
            <person name="Song X."/>
            <person name="Adiconis X."/>
            <person name="Fan L."/>
            <person name="Goldberg J.M."/>
            <person name="Levin J.Z."/>
            <person name="Young S."/>
            <person name="Zeng Q."/>
            <person name="Anikster Y."/>
            <person name="Bruce M."/>
            <person name="Wang M."/>
            <person name="Yin C."/>
            <person name="McCallum B."/>
            <person name="Szabo L.J."/>
            <person name="Hulbert S."/>
            <person name="Chen X."/>
            <person name="Fellers J.P."/>
        </authorList>
    </citation>
    <scope>NUCLEOTIDE SEQUENCE</scope>
    <source>
        <strain evidence="4">Isolate 1-1 / race 1 (BBBD)</strain>
        <strain evidence="3">isolate 1-1 / race 1 (BBBD)</strain>
    </source>
</reference>
<feature type="compositionally biased region" description="Basic residues" evidence="1">
    <location>
        <begin position="163"/>
        <end position="172"/>
    </location>
</feature>
<protein>
    <recommendedName>
        <fullName evidence="5">Senescence domain-containing protein</fullName>
    </recommendedName>
</protein>
<proteinExistence type="predicted"/>
<evidence type="ECO:0008006" key="5">
    <source>
        <dbReference type="Google" id="ProtNLM"/>
    </source>
</evidence>
<evidence type="ECO:0000313" key="2">
    <source>
        <dbReference type="EMBL" id="OAV94245.1"/>
    </source>
</evidence>
<evidence type="ECO:0000256" key="1">
    <source>
        <dbReference type="SAM" id="MobiDB-lite"/>
    </source>
</evidence>
<reference evidence="2" key="1">
    <citation type="submission" date="2009-11" db="EMBL/GenBank/DDBJ databases">
        <authorList>
            <consortium name="The Broad Institute Genome Sequencing Platform"/>
            <person name="Ward D."/>
            <person name="Feldgarden M."/>
            <person name="Earl A."/>
            <person name="Young S.K."/>
            <person name="Zeng Q."/>
            <person name="Koehrsen M."/>
            <person name="Alvarado L."/>
            <person name="Berlin A."/>
            <person name="Bochicchio J."/>
            <person name="Borenstein D."/>
            <person name="Chapman S.B."/>
            <person name="Chen Z."/>
            <person name="Engels R."/>
            <person name="Freedman E."/>
            <person name="Gellesch M."/>
            <person name="Goldberg J."/>
            <person name="Griggs A."/>
            <person name="Gujja S."/>
            <person name="Heilman E."/>
            <person name="Heiman D."/>
            <person name="Hepburn T."/>
            <person name="Howarth C."/>
            <person name="Jen D."/>
            <person name="Larson L."/>
            <person name="Lewis B."/>
            <person name="Mehta T."/>
            <person name="Park D."/>
            <person name="Pearson M."/>
            <person name="Roberts A."/>
            <person name="Saif S."/>
            <person name="Shea T."/>
            <person name="Shenoy N."/>
            <person name="Sisk P."/>
            <person name="Stolte C."/>
            <person name="Sykes S."/>
            <person name="Thomson T."/>
            <person name="Walk T."/>
            <person name="White J."/>
            <person name="Yandava C."/>
            <person name="Izard J."/>
            <person name="Baranova O.V."/>
            <person name="Blanton J.M."/>
            <person name="Tanner A.C."/>
            <person name="Dewhirst F.E."/>
            <person name="Haas B."/>
            <person name="Nusbaum C."/>
            <person name="Birren B."/>
        </authorList>
    </citation>
    <scope>NUCLEOTIDE SEQUENCE [LARGE SCALE GENOMIC DNA]</scope>
    <source>
        <strain evidence="2">1-1 BBBD Race 1</strain>
    </source>
</reference>
<sequence>LHSSRPRFRVGGCPAAVYSGLASHCGPAHRPPASVRGLLGGPAHCPTGRPCPRRAMFPLGWLWLTTMPPPDDDCHEPPIEHPPVAGGSKTFLKPFVKGVASAGRSVGAGIYHAGKVVDAITDLTERISLPRNAATPNLSAASHAEFGPPLDSSEVVTEERREKSRRFRAFKK</sequence>
<organism evidence="2">
    <name type="scientific">Puccinia triticina (isolate 1-1 / race 1 (BBBD))</name>
    <name type="common">Brown leaf rust fungus</name>
    <dbReference type="NCBI Taxonomy" id="630390"/>
    <lineage>
        <taxon>Eukaryota</taxon>
        <taxon>Fungi</taxon>
        <taxon>Dikarya</taxon>
        <taxon>Basidiomycota</taxon>
        <taxon>Pucciniomycotina</taxon>
        <taxon>Pucciniomycetes</taxon>
        <taxon>Pucciniales</taxon>
        <taxon>Pucciniaceae</taxon>
        <taxon>Puccinia</taxon>
    </lineage>
</organism>
<reference evidence="3" key="4">
    <citation type="submission" date="2025-05" db="UniProtKB">
        <authorList>
            <consortium name="EnsemblFungi"/>
        </authorList>
    </citation>
    <scope>IDENTIFICATION</scope>
    <source>
        <strain evidence="3">isolate 1-1 / race 1 (BBBD)</strain>
    </source>
</reference>
<gene>
    <name evidence="2" type="ORF">PTTG_27080</name>
</gene>
<evidence type="ECO:0000313" key="4">
    <source>
        <dbReference type="Proteomes" id="UP000005240"/>
    </source>
</evidence>
<evidence type="ECO:0000313" key="3">
    <source>
        <dbReference type="EnsemblFungi" id="PTTG_27080-t43_1-p1"/>
    </source>
</evidence>
<dbReference type="AlphaFoldDB" id="A0A180GNJ2"/>
<keyword evidence="4" id="KW-1185">Reference proteome</keyword>
<reference evidence="2" key="2">
    <citation type="submission" date="2016-05" db="EMBL/GenBank/DDBJ databases">
        <title>Comparative analysis highlights variable genome content of wheat rusts and divergence of the mating loci.</title>
        <authorList>
            <person name="Cuomo C.A."/>
            <person name="Bakkeren G."/>
            <person name="Szabo L."/>
            <person name="Khalil H."/>
            <person name="Joly D."/>
            <person name="Goldberg J."/>
            <person name="Young S."/>
            <person name="Zeng Q."/>
            <person name="Fellers J."/>
        </authorList>
    </citation>
    <scope>NUCLEOTIDE SEQUENCE [LARGE SCALE GENOMIC DNA]</scope>
    <source>
        <strain evidence="2">1-1 BBBD Race 1</strain>
    </source>
</reference>
<dbReference type="STRING" id="630390.A0A180GNJ2"/>
<dbReference type="VEuPathDB" id="FungiDB:PTTG_27080"/>
<dbReference type="Proteomes" id="UP000005240">
    <property type="component" value="Unassembled WGS sequence"/>
</dbReference>